<gene>
    <name evidence="3" type="ORF">IQ260_27280</name>
</gene>
<name>A0A928ZZN2_LEPEC</name>
<dbReference type="AlphaFoldDB" id="A0A928ZZN2"/>
<comment type="subcellular location">
    <subcellularLocation>
        <location evidence="1">Secreted</location>
    </subcellularLocation>
</comment>
<evidence type="ECO:0000256" key="1">
    <source>
        <dbReference type="ARBA" id="ARBA00004613"/>
    </source>
</evidence>
<dbReference type="PANTHER" id="PTHR38340">
    <property type="entry name" value="S-LAYER PROTEIN"/>
    <property type="match status" value="1"/>
</dbReference>
<dbReference type="Pfam" id="PF00353">
    <property type="entry name" value="HemolysinCabind"/>
    <property type="match status" value="4"/>
</dbReference>
<reference evidence="3" key="1">
    <citation type="submission" date="2020-10" db="EMBL/GenBank/DDBJ databases">
        <authorList>
            <person name="Castelo-Branco R."/>
            <person name="Eusebio N."/>
            <person name="Adriana R."/>
            <person name="Vieira A."/>
            <person name="Brugerolle De Fraissinette N."/>
            <person name="Rezende De Castro R."/>
            <person name="Schneider M.P."/>
            <person name="Vasconcelos V."/>
            <person name="Leao P.N."/>
        </authorList>
    </citation>
    <scope>NUCLEOTIDE SEQUENCE</scope>
    <source>
        <strain evidence="3">LEGE 11479</strain>
    </source>
</reference>
<dbReference type="GO" id="GO:0005509">
    <property type="term" value="F:calcium ion binding"/>
    <property type="evidence" value="ECO:0007669"/>
    <property type="project" value="InterPro"/>
</dbReference>
<keyword evidence="4" id="KW-1185">Reference proteome</keyword>
<dbReference type="InterPro" id="IPR011049">
    <property type="entry name" value="Serralysin-like_metalloprot_C"/>
</dbReference>
<dbReference type="InterPro" id="IPR050557">
    <property type="entry name" value="RTX_toxin/Mannuronan_C5-epim"/>
</dbReference>
<accession>A0A928ZZN2</accession>
<organism evidence="3 4">
    <name type="scientific">Leptolyngbya cf. ectocarpi LEGE 11479</name>
    <dbReference type="NCBI Taxonomy" id="1828722"/>
    <lineage>
        <taxon>Bacteria</taxon>
        <taxon>Bacillati</taxon>
        <taxon>Cyanobacteriota</taxon>
        <taxon>Cyanophyceae</taxon>
        <taxon>Leptolyngbyales</taxon>
        <taxon>Leptolyngbyaceae</taxon>
        <taxon>Leptolyngbya group</taxon>
        <taxon>Leptolyngbya</taxon>
    </lineage>
</organism>
<protein>
    <recommendedName>
        <fullName evidence="5">Calcium-binding protein</fullName>
    </recommendedName>
</protein>
<dbReference type="InterPro" id="IPR001343">
    <property type="entry name" value="Hemolysn_Ca-bd"/>
</dbReference>
<keyword evidence="2" id="KW-0964">Secreted</keyword>
<dbReference type="Gene3D" id="2.150.10.10">
    <property type="entry name" value="Serralysin-like metalloprotease, C-terminal"/>
    <property type="match status" value="3"/>
</dbReference>
<evidence type="ECO:0000256" key="2">
    <source>
        <dbReference type="ARBA" id="ARBA00022525"/>
    </source>
</evidence>
<dbReference type="Proteomes" id="UP000615026">
    <property type="component" value="Unassembled WGS sequence"/>
</dbReference>
<dbReference type="SUPFAM" id="SSF51120">
    <property type="entry name" value="beta-Roll"/>
    <property type="match status" value="2"/>
</dbReference>
<comment type="caution">
    <text evidence="3">The sequence shown here is derived from an EMBL/GenBank/DDBJ whole genome shotgun (WGS) entry which is preliminary data.</text>
</comment>
<evidence type="ECO:0000313" key="3">
    <source>
        <dbReference type="EMBL" id="MBE9070351.1"/>
    </source>
</evidence>
<dbReference type="EMBL" id="JADEXP010000416">
    <property type="protein sequence ID" value="MBE9070351.1"/>
    <property type="molecule type" value="Genomic_DNA"/>
</dbReference>
<dbReference type="RefSeq" id="WP_193996223.1">
    <property type="nucleotide sequence ID" value="NZ_JADEXP010000416.1"/>
</dbReference>
<dbReference type="PROSITE" id="PS00330">
    <property type="entry name" value="HEMOLYSIN_CALCIUM"/>
    <property type="match status" value="2"/>
</dbReference>
<dbReference type="PANTHER" id="PTHR38340:SF1">
    <property type="entry name" value="S-LAYER PROTEIN"/>
    <property type="match status" value="1"/>
</dbReference>
<dbReference type="InterPro" id="IPR018511">
    <property type="entry name" value="Hemolysin-typ_Ca-bd_CS"/>
</dbReference>
<proteinExistence type="predicted"/>
<evidence type="ECO:0008006" key="5">
    <source>
        <dbReference type="Google" id="ProtNLM"/>
    </source>
</evidence>
<sequence>MTKTYYGTNGNDVKTATKSGWGLWWENWHMYGYGGNDNLTGGHDDDFINGGSGADRMAGRKGHDTYIVDNVNDTVIEKSGEGFDTVKSYVTFTLSQNVEGLQLQGNNAINGYGNSLGNLMHGNNQRNYLYGYAGNDTIGGYGGDDRIDGGTGADSMIGGIGNDTYVVDNAGDSVVENYNQGFDTVETLLNNYQLGNNVEALKLRSVSGVTTGRGNSLNNSITGNVSNNYLYGNGGNDTLRGYLGNDRLFGGEGSDNLIGMHSTVSNEHDWLTGGGGADYFHLMSYVGSNVYTYDHYGYAILEDFSTYEQDKIFVLGNRSEYTLDTSQGDFLGGGGTDTLIMKGSNIVGVVENNVNVSLDRDFGFV</sequence>
<dbReference type="PRINTS" id="PR00313">
    <property type="entry name" value="CABNDNGRPT"/>
</dbReference>
<evidence type="ECO:0000313" key="4">
    <source>
        <dbReference type="Proteomes" id="UP000615026"/>
    </source>
</evidence>
<dbReference type="GO" id="GO:0005576">
    <property type="term" value="C:extracellular region"/>
    <property type="evidence" value="ECO:0007669"/>
    <property type="project" value="UniProtKB-SubCell"/>
</dbReference>